<comment type="caution">
    <text evidence="1">The sequence shown here is derived from an EMBL/GenBank/DDBJ whole genome shotgun (WGS) entry which is preliminary data.</text>
</comment>
<dbReference type="EMBL" id="ABYO01000244">
    <property type="protein sequence ID" value="EEI85918.1"/>
    <property type="molecule type" value="Genomic_DNA"/>
</dbReference>
<reference evidence="1 2" key="1">
    <citation type="submission" date="2008-10" db="EMBL/GenBank/DDBJ databases">
        <authorList>
            <person name="Qin X."/>
            <person name="Bachman B."/>
            <person name="Battles P."/>
            <person name="Bell A."/>
            <person name="Bess C."/>
            <person name="Bickham C."/>
            <person name="Chaboub L."/>
            <person name="Chen D."/>
            <person name="Coyle M."/>
            <person name="Deiros D.R."/>
            <person name="Dinh H."/>
            <person name="Forbes L."/>
            <person name="Fowler G."/>
            <person name="Francisco L."/>
            <person name="Fu Q."/>
            <person name="Gubbala S."/>
            <person name="Hale W."/>
            <person name="Han Y."/>
            <person name="Hemphill L."/>
            <person name="Highlander S.K."/>
            <person name="Hirani K."/>
            <person name="Hogues M."/>
            <person name="Jackson L."/>
            <person name="Jakkamsetti A."/>
            <person name="Javaid M."/>
            <person name="Jiang H."/>
            <person name="Korchina V."/>
            <person name="Kovar C."/>
            <person name="Lara F."/>
            <person name="Lee S."/>
            <person name="Mata R."/>
            <person name="Mathew T."/>
            <person name="Moen C."/>
            <person name="Morales K."/>
            <person name="Munidasa M."/>
            <person name="Nazareth L."/>
            <person name="Ngo R."/>
            <person name="Nguyen L."/>
            <person name="Okwuonu G."/>
            <person name="Ongeri F."/>
            <person name="Patil S."/>
            <person name="Petrosino J."/>
            <person name="Pham C."/>
            <person name="Pham P."/>
            <person name="Pu L.-L."/>
            <person name="Puazo M."/>
            <person name="Raj R."/>
            <person name="Reid J."/>
            <person name="Rouhana J."/>
            <person name="Saada N."/>
            <person name="Shang Y."/>
            <person name="Simmons D."/>
            <person name="Thornton R."/>
            <person name="Warren J."/>
            <person name="Weissenberger G."/>
            <person name="Zhang J."/>
            <person name="Zhang L."/>
            <person name="Zhou C."/>
            <person name="Zhu D."/>
            <person name="Muzny D."/>
            <person name="Worley K."/>
            <person name="Gibbs R."/>
        </authorList>
    </citation>
    <scope>NUCLEOTIDE SEQUENCE [LARGE SCALE GENOMIC DNA]</scope>
    <source>
        <strain evidence="1 2">ATCC 51172</strain>
    </source>
</reference>
<accession>C2BGS2</accession>
<sequence>MYNTSTLKVQIDMKGESMFTDIIAIMPEQVKGKGIYSRIYKEDESILDQRTPALFLKNLYEEKGKSKKQMDKKIKATYQIYRNIPYVIDANQVFFPFKIRNTPFAENNRAFINVKYVSKIKDTTIVLVSGEEIQTLSNNKSLIQNRNLAKALHLEEILVKTLERESSMRYVMAYLRKEGYPR</sequence>
<dbReference type="eggNOG" id="ENOG5033Z7Q">
    <property type="taxonomic scope" value="Bacteria"/>
</dbReference>
<name>C2BGS2_9FIRM</name>
<evidence type="ECO:0000313" key="2">
    <source>
        <dbReference type="Proteomes" id="UP000005984"/>
    </source>
</evidence>
<dbReference type="HOGENOM" id="CLU_139577_0_0_9"/>
<gene>
    <name evidence="1" type="ORF">HMPREF0072_1542</name>
</gene>
<proteinExistence type="predicted"/>
<dbReference type="Proteomes" id="UP000005984">
    <property type="component" value="Unassembled WGS sequence"/>
</dbReference>
<protein>
    <submittedName>
        <fullName evidence="1">Uncharacterized protein</fullName>
    </submittedName>
</protein>
<evidence type="ECO:0000313" key="1">
    <source>
        <dbReference type="EMBL" id="EEI85918.1"/>
    </source>
</evidence>
<dbReference type="AlphaFoldDB" id="C2BGS2"/>
<keyword evidence="2" id="KW-1185">Reference proteome</keyword>
<organism evidence="1 2">
    <name type="scientific">Anaerococcus lactolyticus ATCC 51172</name>
    <dbReference type="NCBI Taxonomy" id="525254"/>
    <lineage>
        <taxon>Bacteria</taxon>
        <taxon>Bacillati</taxon>
        <taxon>Bacillota</taxon>
        <taxon>Tissierellia</taxon>
        <taxon>Tissierellales</taxon>
        <taxon>Peptoniphilaceae</taxon>
        <taxon>Anaerococcus</taxon>
    </lineage>
</organism>